<dbReference type="InterPro" id="IPR050863">
    <property type="entry name" value="CenT-Element_Derived"/>
</dbReference>
<dbReference type="SMART" id="SM00674">
    <property type="entry name" value="CENPB"/>
    <property type="match status" value="1"/>
</dbReference>
<accession>A0ABM1XYN0</accession>
<evidence type="ECO:0000256" key="4">
    <source>
        <dbReference type="ARBA" id="ARBA00023242"/>
    </source>
</evidence>
<name>A0ABM1XYN0_AEDAL</name>
<reference evidence="7" key="1">
    <citation type="journal article" date="2015" name="Proc. Natl. Acad. Sci. U.S.A.">
        <title>Genome sequence of the Asian Tiger mosquito, Aedes albopictus, reveals insights into its biology, genetics, and evolution.</title>
        <authorList>
            <person name="Chen X.G."/>
            <person name="Jiang X."/>
            <person name="Gu J."/>
            <person name="Xu M."/>
            <person name="Wu Y."/>
            <person name="Deng Y."/>
            <person name="Zhang C."/>
            <person name="Bonizzoni M."/>
            <person name="Dermauw W."/>
            <person name="Vontas J."/>
            <person name="Armbruster P."/>
            <person name="Huang X."/>
            <person name="Yang Y."/>
            <person name="Zhang H."/>
            <person name="He W."/>
            <person name="Peng H."/>
            <person name="Liu Y."/>
            <person name="Wu K."/>
            <person name="Chen J."/>
            <person name="Lirakis M."/>
            <person name="Topalis P."/>
            <person name="Van Leeuwen T."/>
            <person name="Hall A.B."/>
            <person name="Jiang X."/>
            <person name="Thorpe C."/>
            <person name="Mueller R.L."/>
            <person name="Sun C."/>
            <person name="Waterhouse R.M."/>
            <person name="Yan G."/>
            <person name="Tu Z.J."/>
            <person name="Fang X."/>
            <person name="James A.A."/>
        </authorList>
    </citation>
    <scope>NUCLEOTIDE SEQUENCE [LARGE SCALE GENOMIC DNA]</scope>
    <source>
        <strain evidence="7">Foshan</strain>
    </source>
</reference>
<comment type="subcellular location">
    <subcellularLocation>
        <location evidence="1">Nucleus</location>
    </subcellularLocation>
</comment>
<comment type="similarity">
    <text evidence="2">Belongs to the tigger transposable element derived protein family.</text>
</comment>
<evidence type="ECO:0000256" key="3">
    <source>
        <dbReference type="ARBA" id="ARBA00023125"/>
    </source>
</evidence>
<evidence type="ECO:0000313" key="7">
    <source>
        <dbReference type="Proteomes" id="UP000069940"/>
    </source>
</evidence>
<organism evidence="6 7">
    <name type="scientific">Aedes albopictus</name>
    <name type="common">Asian tiger mosquito</name>
    <name type="synonym">Stegomyia albopicta</name>
    <dbReference type="NCBI Taxonomy" id="7160"/>
    <lineage>
        <taxon>Eukaryota</taxon>
        <taxon>Metazoa</taxon>
        <taxon>Ecdysozoa</taxon>
        <taxon>Arthropoda</taxon>
        <taxon>Hexapoda</taxon>
        <taxon>Insecta</taxon>
        <taxon>Pterygota</taxon>
        <taxon>Neoptera</taxon>
        <taxon>Endopterygota</taxon>
        <taxon>Diptera</taxon>
        <taxon>Nematocera</taxon>
        <taxon>Culicoidea</taxon>
        <taxon>Culicidae</taxon>
        <taxon>Culicinae</taxon>
        <taxon>Aedini</taxon>
        <taxon>Aedes</taxon>
        <taxon>Stegomyia</taxon>
    </lineage>
</organism>
<dbReference type="Pfam" id="PF03184">
    <property type="entry name" value="DDE_1"/>
    <property type="match status" value="1"/>
</dbReference>
<evidence type="ECO:0000256" key="1">
    <source>
        <dbReference type="ARBA" id="ARBA00004123"/>
    </source>
</evidence>
<evidence type="ECO:0000313" key="6">
    <source>
        <dbReference type="EnsemblMetazoa" id="AALFPA23_004052.P4806"/>
    </source>
</evidence>
<dbReference type="GeneID" id="109421891"/>
<dbReference type="Gene3D" id="1.10.10.10">
    <property type="entry name" value="Winged helix-like DNA-binding domain superfamily/Winged helix DNA-binding domain"/>
    <property type="match status" value="1"/>
</dbReference>
<evidence type="ECO:0000256" key="2">
    <source>
        <dbReference type="ARBA" id="ARBA00010881"/>
    </source>
</evidence>
<dbReference type="InterPro" id="IPR009057">
    <property type="entry name" value="Homeodomain-like_sf"/>
</dbReference>
<reference evidence="6" key="2">
    <citation type="submission" date="2025-05" db="UniProtKB">
        <authorList>
            <consortium name="EnsemblMetazoa"/>
        </authorList>
    </citation>
    <scope>IDENTIFICATION</scope>
    <source>
        <strain evidence="6">Foshan</strain>
    </source>
</reference>
<dbReference type="SUPFAM" id="SSF46689">
    <property type="entry name" value="Homeodomain-like"/>
    <property type="match status" value="2"/>
</dbReference>
<dbReference type="Pfam" id="PF04218">
    <property type="entry name" value="CENP-B_N"/>
    <property type="match status" value="1"/>
</dbReference>
<dbReference type="Proteomes" id="UP000069940">
    <property type="component" value="Unassembled WGS sequence"/>
</dbReference>
<evidence type="ECO:0000259" key="5">
    <source>
        <dbReference type="PROSITE" id="PS51253"/>
    </source>
</evidence>
<dbReference type="InterPro" id="IPR007889">
    <property type="entry name" value="HTH_Psq"/>
</dbReference>
<dbReference type="PANTHER" id="PTHR19303">
    <property type="entry name" value="TRANSPOSON"/>
    <property type="match status" value="1"/>
</dbReference>
<protein>
    <recommendedName>
        <fullName evidence="5">HTH CENPB-type domain-containing protein</fullName>
    </recommendedName>
</protein>
<dbReference type="RefSeq" id="XP_029717685.2">
    <property type="nucleotide sequence ID" value="XM_029861825.2"/>
</dbReference>
<dbReference type="Pfam" id="PF03221">
    <property type="entry name" value="HTH_Tnp_Tc5"/>
    <property type="match status" value="1"/>
</dbReference>
<dbReference type="Gene3D" id="1.10.10.60">
    <property type="entry name" value="Homeodomain-like"/>
    <property type="match status" value="1"/>
</dbReference>
<keyword evidence="4" id="KW-0539">Nucleus</keyword>
<keyword evidence="3" id="KW-0238">DNA-binding</keyword>
<proteinExistence type="inferred from homology"/>
<dbReference type="InterPro" id="IPR036388">
    <property type="entry name" value="WH-like_DNA-bd_sf"/>
</dbReference>
<dbReference type="PROSITE" id="PS51253">
    <property type="entry name" value="HTH_CENPB"/>
    <property type="match status" value="1"/>
</dbReference>
<dbReference type="InterPro" id="IPR004875">
    <property type="entry name" value="DDE_SF_endonuclease_dom"/>
</dbReference>
<dbReference type="InterPro" id="IPR006600">
    <property type="entry name" value="HTH_CenpB_DNA-bd_dom"/>
</dbReference>
<dbReference type="EnsemblMetazoa" id="AALFPA23_004052.R4806">
    <property type="protein sequence ID" value="AALFPA23_004052.P4806"/>
    <property type="gene ID" value="AALFPA23_004052"/>
</dbReference>
<dbReference type="PANTHER" id="PTHR19303:SF52">
    <property type="entry name" value="TIGGER TRANSPOSABLE ELEMENT-DERIVED PROTEIN 6"/>
    <property type="match status" value="1"/>
</dbReference>
<keyword evidence="7" id="KW-1185">Reference proteome</keyword>
<feature type="domain" description="HTH CENPB-type" evidence="5">
    <location>
        <begin position="77"/>
        <end position="154"/>
    </location>
</feature>
<sequence length="549" mass="62809">MEMMEVPVDPQRFKMRQRRSFSLAEKMKILDRLGQGQSATKIARDYNVNESTIRHMRKQEATIRLAAQSMTSKVALGSKRNRNLQMSKMEACLTTWLDDLRAKRLPVWHHKIKSKALQLYDLLGKHEVYEHIGFAASTGWFERFKKKYDLFELRPYEDRPPPTEIEFKTTMQSAIQEGHISLGQIFTVETSSFHWKCLPGVESEEKATVLFCCDASGNFVTLPKLYGPKASKESTADSVFVKCDIPESITSQDVRDWFYKIFVPKAESYLKKSNHPDRAIVLLANDQNHPTDLEHYSFDVATIPPGCNPTCLPTAQGILVHFNAVYLKQLSLKMKQAVQFGETFQDAWSEFSFEETTEVLKSTIANLDKRAITNGWSYLLDTPHEDFSNDAILQDTVAILHSIGLASVTVEALKAQITPRELTNEEVVQIFFKHQKELEGMNQMHFVSEPSEAACSSPKEMDPVEKRMLVSEINHHLAALVSARKFFDHKDKNKVRAEAIAKRLKQVGIWIREMRNEIYPTDPMDGIPLDVKVEPFEIELEVESLDSDE</sequence>